<organism evidence="9 10">
    <name type="scientific">Pelistega ratti</name>
    <dbReference type="NCBI Taxonomy" id="2652177"/>
    <lineage>
        <taxon>Bacteria</taxon>
        <taxon>Pseudomonadati</taxon>
        <taxon>Pseudomonadota</taxon>
        <taxon>Betaproteobacteria</taxon>
        <taxon>Burkholderiales</taxon>
        <taxon>Alcaligenaceae</taxon>
        <taxon>Pelistega</taxon>
    </lineage>
</organism>
<dbReference type="SUPFAM" id="SSF46626">
    <property type="entry name" value="Cytochrome c"/>
    <property type="match status" value="1"/>
</dbReference>
<dbReference type="Proteomes" id="UP000477651">
    <property type="component" value="Unassembled WGS sequence"/>
</dbReference>
<keyword evidence="10" id="KW-1185">Reference proteome</keyword>
<evidence type="ECO:0000259" key="8">
    <source>
        <dbReference type="PROSITE" id="PS51007"/>
    </source>
</evidence>
<evidence type="ECO:0000313" key="10">
    <source>
        <dbReference type="Proteomes" id="UP000477651"/>
    </source>
</evidence>
<evidence type="ECO:0000313" key="9">
    <source>
        <dbReference type="EMBL" id="NEN76383.1"/>
    </source>
</evidence>
<keyword evidence="2 6" id="KW-0349">Heme</keyword>
<dbReference type="InterPro" id="IPR036909">
    <property type="entry name" value="Cyt_c-like_dom_sf"/>
</dbReference>
<proteinExistence type="predicted"/>
<keyword evidence="1" id="KW-0813">Transport</keyword>
<reference evidence="9 10" key="1">
    <citation type="submission" date="2020-02" db="EMBL/GenBank/DDBJ databases">
        <title>Pelistega sp. NLN82 were isolated from wild rodents of the Hainan Island.</title>
        <authorList>
            <person name="Niu N."/>
            <person name="Zhou J."/>
        </authorList>
    </citation>
    <scope>NUCLEOTIDE SEQUENCE [LARGE SCALE GENOMIC DNA]</scope>
    <source>
        <strain evidence="9 10">NLN82</strain>
    </source>
</reference>
<name>A0A6L9Y7V2_9BURK</name>
<feature type="chain" id="PRO_5026951461" evidence="7">
    <location>
        <begin position="20"/>
        <end position="98"/>
    </location>
</feature>
<keyword evidence="4" id="KW-0249">Electron transport</keyword>
<dbReference type="PROSITE" id="PS51007">
    <property type="entry name" value="CYTC"/>
    <property type="match status" value="1"/>
</dbReference>
<dbReference type="Gene3D" id="1.10.760.10">
    <property type="entry name" value="Cytochrome c-like domain"/>
    <property type="match status" value="1"/>
</dbReference>
<dbReference type="InterPro" id="IPR009056">
    <property type="entry name" value="Cyt_c-like_dom"/>
</dbReference>
<evidence type="ECO:0000256" key="1">
    <source>
        <dbReference type="ARBA" id="ARBA00022448"/>
    </source>
</evidence>
<keyword evidence="7" id="KW-0732">Signal</keyword>
<accession>A0A6L9Y7V2</accession>
<keyword evidence="5 6" id="KW-0408">Iron</keyword>
<dbReference type="AlphaFoldDB" id="A0A6L9Y7V2"/>
<feature type="domain" description="Cytochrome c" evidence="8">
    <location>
        <begin position="17"/>
        <end position="98"/>
    </location>
</feature>
<sequence length="98" mass="10238">MIKLILGASTVLAVSSVYAQDGAELAKTKACVGCHSTETKIIGPAFKEIAAKYAEDTDTIVASIKNGSSGKWGPVPMPPNAVNDEEAKALATWIFSLK</sequence>
<feature type="signal peptide" evidence="7">
    <location>
        <begin position="1"/>
        <end position="19"/>
    </location>
</feature>
<evidence type="ECO:0000256" key="5">
    <source>
        <dbReference type="ARBA" id="ARBA00023004"/>
    </source>
</evidence>
<keyword evidence="3 6" id="KW-0479">Metal-binding</keyword>
<comment type="caution">
    <text evidence="9">The sequence shown here is derived from an EMBL/GenBank/DDBJ whole genome shotgun (WGS) entry which is preliminary data.</text>
</comment>
<dbReference type="GO" id="GO:0009055">
    <property type="term" value="F:electron transfer activity"/>
    <property type="evidence" value="ECO:0007669"/>
    <property type="project" value="InterPro"/>
</dbReference>
<feature type="binding site" description="covalent" evidence="6">
    <location>
        <position position="77"/>
    </location>
    <ligand>
        <name>heme c</name>
        <dbReference type="ChEBI" id="CHEBI:61717"/>
    </ligand>
</feature>
<comment type="PTM">
    <text evidence="6">Binds 1 heme c group covalently per subunit.</text>
</comment>
<evidence type="ECO:0000256" key="6">
    <source>
        <dbReference type="PIRSR" id="PIRSR602324-1"/>
    </source>
</evidence>
<dbReference type="InterPro" id="IPR002324">
    <property type="entry name" value="Cyt_c_ID"/>
</dbReference>
<feature type="binding site" description="covalent" evidence="6">
    <location>
        <position position="31"/>
    </location>
    <ligand>
        <name>heme c</name>
        <dbReference type="ChEBI" id="CHEBI:61717"/>
    </ligand>
</feature>
<dbReference type="GO" id="GO:0005506">
    <property type="term" value="F:iron ion binding"/>
    <property type="evidence" value="ECO:0007669"/>
    <property type="project" value="InterPro"/>
</dbReference>
<evidence type="ECO:0000256" key="2">
    <source>
        <dbReference type="ARBA" id="ARBA00022617"/>
    </source>
</evidence>
<evidence type="ECO:0000256" key="4">
    <source>
        <dbReference type="ARBA" id="ARBA00022982"/>
    </source>
</evidence>
<evidence type="ECO:0000256" key="3">
    <source>
        <dbReference type="ARBA" id="ARBA00022723"/>
    </source>
</evidence>
<dbReference type="Pfam" id="PF00034">
    <property type="entry name" value="Cytochrom_C"/>
    <property type="match status" value="1"/>
</dbReference>
<evidence type="ECO:0000256" key="7">
    <source>
        <dbReference type="SAM" id="SignalP"/>
    </source>
</evidence>
<protein>
    <submittedName>
        <fullName evidence="9">C-type cytochrome</fullName>
    </submittedName>
</protein>
<feature type="binding site" description="covalent" evidence="6">
    <location>
        <position position="35"/>
    </location>
    <ligand>
        <name>heme c</name>
        <dbReference type="ChEBI" id="CHEBI:61717"/>
    </ligand>
</feature>
<gene>
    <name evidence="9" type="ORF">F9B74_08635</name>
</gene>
<dbReference type="EMBL" id="JAAGYR010000017">
    <property type="protein sequence ID" value="NEN76383.1"/>
    <property type="molecule type" value="Genomic_DNA"/>
</dbReference>
<dbReference type="PRINTS" id="PR00606">
    <property type="entry name" value="CYTCHROMECID"/>
</dbReference>
<dbReference type="GO" id="GO:0020037">
    <property type="term" value="F:heme binding"/>
    <property type="evidence" value="ECO:0007669"/>
    <property type="project" value="InterPro"/>
</dbReference>